<evidence type="ECO:0000256" key="2">
    <source>
        <dbReference type="ARBA" id="ARBA00007615"/>
    </source>
</evidence>
<dbReference type="Gene3D" id="2.50.20.10">
    <property type="entry name" value="Lipoprotein localisation LolA/LolB/LppX"/>
    <property type="match status" value="1"/>
</dbReference>
<dbReference type="InterPro" id="IPR018323">
    <property type="entry name" value="OM_lipoprot_carrier_LolA_Pbac"/>
</dbReference>
<keyword evidence="11" id="KW-0449">Lipoprotein</keyword>
<keyword evidence="9 10" id="KW-0143">Chaperone</keyword>
<evidence type="ECO:0000256" key="3">
    <source>
        <dbReference type="ARBA" id="ARBA00011245"/>
    </source>
</evidence>
<dbReference type="NCBIfam" id="TIGR00547">
    <property type="entry name" value="lolA"/>
    <property type="match status" value="1"/>
</dbReference>
<sequence precursor="true">MKKILLAVLMSFSAAAFCEAADQVLQTKLNAIRSMTASFKQVVKAKERVVSRSSGTMALQRPGRFRWQTKEPMAQLMIADGQHIWIYDTDLEQVTVKKQEKGLGGTAALFLSGYDNTVTRDFTVVQSGSGDNSVFDLQSKSSKANFQRMKLVFHKDMLTELVLFDQLGQVTTVQLAKTKLNPQLAVSLFQFKAPKGVDVVKQ</sequence>
<dbReference type="InterPro" id="IPR029046">
    <property type="entry name" value="LolA/LolB/LppX"/>
</dbReference>
<dbReference type="PANTHER" id="PTHR35869">
    <property type="entry name" value="OUTER-MEMBRANE LIPOPROTEIN CARRIER PROTEIN"/>
    <property type="match status" value="1"/>
</dbReference>
<comment type="similarity">
    <text evidence="2 10">Belongs to the LolA family.</text>
</comment>
<comment type="function">
    <text evidence="10">Participates in the translocation of lipoproteins from the inner membrane to the outer membrane. Only forms a complex with a lipoprotein if the residue after the N-terminal Cys is not an aspartate (The Asp acts as a targeting signal to indicate that the lipoprotein should stay in the inner membrane).</text>
</comment>
<dbReference type="SUPFAM" id="SSF89392">
    <property type="entry name" value="Prokaryotic lipoproteins and lipoprotein localization factors"/>
    <property type="match status" value="1"/>
</dbReference>
<evidence type="ECO:0000313" key="11">
    <source>
        <dbReference type="EMBL" id="MFJ1267373.1"/>
    </source>
</evidence>
<dbReference type="Pfam" id="PF03548">
    <property type="entry name" value="LolA"/>
    <property type="match status" value="1"/>
</dbReference>
<proteinExistence type="inferred from homology"/>
<organism evidence="11 12">
    <name type="scientific">Legionella lytica</name>
    <dbReference type="NCBI Taxonomy" id="96232"/>
    <lineage>
        <taxon>Bacteria</taxon>
        <taxon>Pseudomonadati</taxon>
        <taxon>Pseudomonadota</taxon>
        <taxon>Gammaproteobacteria</taxon>
        <taxon>Legionellales</taxon>
        <taxon>Legionellaceae</taxon>
        <taxon>Legionella</taxon>
    </lineage>
</organism>
<dbReference type="Proteomes" id="UP001615550">
    <property type="component" value="Unassembled WGS sequence"/>
</dbReference>
<protein>
    <recommendedName>
        <fullName evidence="4 10">Outer-membrane lipoprotein carrier protein</fullName>
    </recommendedName>
</protein>
<accession>A0ABW8D3W1</accession>
<keyword evidence="6 10" id="KW-0732">Signal</keyword>
<evidence type="ECO:0000256" key="1">
    <source>
        <dbReference type="ARBA" id="ARBA00004418"/>
    </source>
</evidence>
<dbReference type="PANTHER" id="PTHR35869:SF1">
    <property type="entry name" value="OUTER-MEMBRANE LIPOPROTEIN CARRIER PROTEIN"/>
    <property type="match status" value="1"/>
</dbReference>
<feature type="signal peptide" evidence="10">
    <location>
        <begin position="1"/>
        <end position="20"/>
    </location>
</feature>
<evidence type="ECO:0000256" key="8">
    <source>
        <dbReference type="ARBA" id="ARBA00022927"/>
    </source>
</evidence>
<keyword evidence="8 10" id="KW-0653">Protein transport</keyword>
<evidence type="ECO:0000256" key="6">
    <source>
        <dbReference type="ARBA" id="ARBA00022729"/>
    </source>
</evidence>
<evidence type="ECO:0000256" key="9">
    <source>
        <dbReference type="ARBA" id="ARBA00023186"/>
    </source>
</evidence>
<comment type="subunit">
    <text evidence="3 10">Monomer.</text>
</comment>
<evidence type="ECO:0000256" key="4">
    <source>
        <dbReference type="ARBA" id="ARBA00014035"/>
    </source>
</evidence>
<keyword evidence="7 10" id="KW-0574">Periplasm</keyword>
<feature type="chain" id="PRO_5044914352" description="Outer-membrane lipoprotein carrier protein" evidence="10">
    <location>
        <begin position="21"/>
        <end position="202"/>
    </location>
</feature>
<evidence type="ECO:0000256" key="5">
    <source>
        <dbReference type="ARBA" id="ARBA00022448"/>
    </source>
</evidence>
<comment type="subcellular location">
    <subcellularLocation>
        <location evidence="1 10">Periplasm</location>
    </subcellularLocation>
</comment>
<keyword evidence="12" id="KW-1185">Reference proteome</keyword>
<gene>
    <name evidence="10 11" type="primary">lolA</name>
    <name evidence="11" type="ORF">ACD661_02245</name>
</gene>
<dbReference type="CDD" id="cd16325">
    <property type="entry name" value="LolA"/>
    <property type="match status" value="1"/>
</dbReference>
<dbReference type="EMBL" id="JBGORX010000001">
    <property type="protein sequence ID" value="MFJ1267373.1"/>
    <property type="molecule type" value="Genomic_DNA"/>
</dbReference>
<evidence type="ECO:0000313" key="12">
    <source>
        <dbReference type="Proteomes" id="UP001615550"/>
    </source>
</evidence>
<reference evidence="11 12" key="1">
    <citation type="submission" date="2024-08" db="EMBL/GenBank/DDBJ databases">
        <title>Draft Genome Sequence of Legionella lytica strain DSB2004, Isolated From a Fire Sprinkler System.</title>
        <authorList>
            <person name="Everhart A.D."/>
            <person name="Kidane D.T."/>
            <person name="Farone A.L."/>
            <person name="Farone M.B."/>
        </authorList>
    </citation>
    <scope>NUCLEOTIDE SEQUENCE [LARGE SCALE GENOMIC DNA]</scope>
    <source>
        <strain evidence="11 12">DSB2004</strain>
    </source>
</reference>
<dbReference type="HAMAP" id="MF_00240">
    <property type="entry name" value="LolA"/>
    <property type="match status" value="1"/>
</dbReference>
<comment type="caution">
    <text evidence="11">The sequence shown here is derived from an EMBL/GenBank/DDBJ whole genome shotgun (WGS) entry which is preliminary data.</text>
</comment>
<dbReference type="RefSeq" id="WP_400186001.1">
    <property type="nucleotide sequence ID" value="NZ_JBGORX010000001.1"/>
</dbReference>
<evidence type="ECO:0000256" key="10">
    <source>
        <dbReference type="HAMAP-Rule" id="MF_00240"/>
    </source>
</evidence>
<dbReference type="InterPro" id="IPR004564">
    <property type="entry name" value="OM_lipoprot_carrier_LolA-like"/>
</dbReference>
<name>A0ABW8D3W1_9GAMM</name>
<keyword evidence="5 10" id="KW-0813">Transport</keyword>
<evidence type="ECO:0000256" key="7">
    <source>
        <dbReference type="ARBA" id="ARBA00022764"/>
    </source>
</evidence>